<gene>
    <name evidence="1" type="ORF">AArcSt11_07365</name>
</gene>
<comment type="caution">
    <text evidence="1">The sequence shown here is derived from an EMBL/GenBank/DDBJ whole genome shotgun (WGS) entry which is preliminary data.</text>
</comment>
<dbReference type="Gene3D" id="3.30.460.40">
    <property type="match status" value="1"/>
</dbReference>
<dbReference type="EMBL" id="JAKRVY010000003">
    <property type="protein sequence ID" value="MCL9813473.1"/>
    <property type="molecule type" value="Genomic_DNA"/>
</dbReference>
<dbReference type="RefSeq" id="WP_250595935.1">
    <property type="nucleotide sequence ID" value="NZ_JAKRVY010000003.1"/>
</dbReference>
<sequence>MAGIELVDGELVVDRAPNELDTLAIAFTRILDDLGIDHVYVAGYLAILTGRSRSTEDIDVLLEPLGEAESKRLAERLKREGMWGPAMPLDDLHMMLSDGDNIWVAPDEQVIPHIEAKFVDDEADRASLDQAITARVGDAELPVGPLELQIPYKLYLGTRTDIEDAAHLLALFEESLRTDELEQWVRTLAVEDEYDRLRSS</sequence>
<accession>A0AAE3FQK4</accession>
<keyword evidence="2" id="KW-1185">Reference proteome</keyword>
<evidence type="ECO:0000313" key="2">
    <source>
        <dbReference type="Proteomes" id="UP001202674"/>
    </source>
</evidence>
<dbReference type="InterPro" id="IPR043519">
    <property type="entry name" value="NT_sf"/>
</dbReference>
<dbReference type="AlphaFoldDB" id="A0AAE3FQK4"/>
<dbReference type="SUPFAM" id="SSF81301">
    <property type="entry name" value="Nucleotidyltransferase"/>
    <property type="match status" value="1"/>
</dbReference>
<dbReference type="Proteomes" id="UP001202674">
    <property type="component" value="Unassembled WGS sequence"/>
</dbReference>
<evidence type="ECO:0000313" key="1">
    <source>
        <dbReference type="EMBL" id="MCL9813473.1"/>
    </source>
</evidence>
<name>A0AAE3FQK4_9EURY</name>
<protein>
    <recommendedName>
        <fullName evidence="3">Nucleotidyltransferase family protein</fullName>
    </recommendedName>
</protein>
<proteinExistence type="predicted"/>
<evidence type="ECO:0008006" key="3">
    <source>
        <dbReference type="Google" id="ProtNLM"/>
    </source>
</evidence>
<organism evidence="1 2">
    <name type="scientific">Natranaeroarchaeum aerophilus</name>
    <dbReference type="NCBI Taxonomy" id="2917711"/>
    <lineage>
        <taxon>Archaea</taxon>
        <taxon>Methanobacteriati</taxon>
        <taxon>Methanobacteriota</taxon>
        <taxon>Stenosarchaea group</taxon>
        <taxon>Halobacteria</taxon>
        <taxon>Halobacteriales</taxon>
        <taxon>Natronoarchaeaceae</taxon>
        <taxon>Natranaeroarchaeum</taxon>
    </lineage>
</organism>
<reference evidence="1 2" key="1">
    <citation type="journal article" date="2022" name="Syst. Appl. Microbiol.">
        <title>Natronocalculus amylovorans gen. nov., sp. nov., and Natranaeroarchaeum aerophilus sp. nov., dominant culturable amylolytic natronoarchaea from hypersaline soda lakes in southwestern Siberia.</title>
        <authorList>
            <person name="Sorokin D.Y."/>
            <person name="Elcheninov A.G."/>
            <person name="Khizhniak T.V."/>
            <person name="Koenen M."/>
            <person name="Bale N.J."/>
            <person name="Damste J.S.S."/>
            <person name="Kublanov I.V."/>
        </authorList>
    </citation>
    <scope>NUCLEOTIDE SEQUENCE [LARGE SCALE GENOMIC DNA]</scope>
    <source>
        <strain evidence="1 2">AArc-St1-1</strain>
    </source>
</reference>